<proteinExistence type="predicted"/>
<dbReference type="Gene3D" id="2.40.10.270">
    <property type="entry name" value="Bacteriophage SPP1 head-tail adaptor protein"/>
    <property type="match status" value="1"/>
</dbReference>
<evidence type="ECO:0008006" key="3">
    <source>
        <dbReference type="Google" id="ProtNLM"/>
    </source>
</evidence>
<evidence type="ECO:0000313" key="2">
    <source>
        <dbReference type="Proteomes" id="UP000032564"/>
    </source>
</evidence>
<keyword evidence="2" id="KW-1185">Reference proteome</keyword>
<dbReference type="Proteomes" id="UP000032564">
    <property type="component" value="Unassembled WGS sequence"/>
</dbReference>
<dbReference type="InterPro" id="IPR008767">
    <property type="entry name" value="Phage_SPP1_head-tail_adaptor"/>
</dbReference>
<comment type="caution">
    <text evidence="1">The sequence shown here is derived from an EMBL/GenBank/DDBJ whole genome shotgun (WGS) entry which is preliminary data.</text>
</comment>
<accession>A0ABR5D7X0</accession>
<protein>
    <recommendedName>
        <fullName evidence="3">Head-tail adaptor protein</fullName>
    </recommendedName>
</protein>
<dbReference type="InterPro" id="IPR038666">
    <property type="entry name" value="SSP1_head-tail_sf"/>
</dbReference>
<sequence>MAKTRSAGDLFYRFSFDKRIDQQDGYGNTKGVWQEQFQRRSGVTHIRGGEAVMADRLQGQHTQIVFVRACSQSKLITPDWRARDVRTGTIYNIREVTMTTDRLWVDLLLQSGVAV</sequence>
<dbReference type="EMBL" id="JWIT01000007">
    <property type="protein sequence ID" value="KJF73171.1"/>
    <property type="molecule type" value="Genomic_DNA"/>
</dbReference>
<dbReference type="Pfam" id="PF05521">
    <property type="entry name" value="Phage_HCP"/>
    <property type="match status" value="1"/>
</dbReference>
<gene>
    <name evidence="1" type="ORF">RP75_13285</name>
</gene>
<name>A0ABR5D7X0_9HYPH</name>
<reference evidence="1 2" key="1">
    <citation type="submission" date="2014-12" db="EMBL/GenBank/DDBJ databases">
        <authorList>
            <person name="Kuzmanovic N."/>
            <person name="Pulawska J."/>
            <person name="Obradovic A."/>
        </authorList>
    </citation>
    <scope>NUCLEOTIDE SEQUENCE [LARGE SCALE GENOMIC DNA]</scope>
    <source>
        <strain evidence="1 2">KFB 330</strain>
    </source>
</reference>
<dbReference type="RefSeq" id="WP_045019048.1">
    <property type="nucleotide sequence ID" value="NZ_CP166105.1"/>
</dbReference>
<evidence type="ECO:0000313" key="1">
    <source>
        <dbReference type="EMBL" id="KJF73171.1"/>
    </source>
</evidence>
<organism evidence="1 2">
    <name type="scientific">Agrobacterium arsenijevicii</name>
    <dbReference type="NCBI Taxonomy" id="1585697"/>
    <lineage>
        <taxon>Bacteria</taxon>
        <taxon>Pseudomonadati</taxon>
        <taxon>Pseudomonadota</taxon>
        <taxon>Alphaproteobacteria</taxon>
        <taxon>Hyphomicrobiales</taxon>
        <taxon>Rhizobiaceae</taxon>
        <taxon>Rhizobium/Agrobacterium group</taxon>
        <taxon>Agrobacterium</taxon>
    </lineage>
</organism>